<gene>
    <name evidence="2" type="ORF">HNQ71_006853</name>
</gene>
<feature type="domain" description="Transcriptional regulator-like" evidence="1">
    <location>
        <begin position="13"/>
        <end position="79"/>
    </location>
</feature>
<comment type="caution">
    <text evidence="2">The sequence shown here is derived from an EMBL/GenBank/DDBJ whole genome shotgun (WGS) entry which is preliminary data.</text>
</comment>
<dbReference type="Proteomes" id="UP000556329">
    <property type="component" value="Unassembled WGS sequence"/>
</dbReference>
<dbReference type="Pfam" id="PF20109">
    <property type="entry name" value="Trans_reg_dom"/>
    <property type="match status" value="1"/>
</dbReference>
<organism evidence="2 3">
    <name type="scientific">Mesorhizobium sangaii</name>
    <dbReference type="NCBI Taxonomy" id="505389"/>
    <lineage>
        <taxon>Bacteria</taxon>
        <taxon>Pseudomonadati</taxon>
        <taxon>Pseudomonadota</taxon>
        <taxon>Alphaproteobacteria</taxon>
        <taxon>Hyphomicrobiales</taxon>
        <taxon>Phyllobacteriaceae</taxon>
        <taxon>Mesorhizobium</taxon>
    </lineage>
</organism>
<dbReference type="EMBL" id="JACHEF010000014">
    <property type="protein sequence ID" value="MBB6414144.1"/>
    <property type="molecule type" value="Genomic_DNA"/>
</dbReference>
<dbReference type="InterPro" id="IPR045465">
    <property type="entry name" value="Trans_reg_dom"/>
</dbReference>
<dbReference type="AlphaFoldDB" id="A0A841PFR3"/>
<dbReference type="RefSeq" id="WP_184878888.1">
    <property type="nucleotide sequence ID" value="NZ_JACHEF010000014.1"/>
</dbReference>
<accession>A0A841PFR3</accession>
<protein>
    <recommendedName>
        <fullName evidence="1">Transcriptional regulator-like domain-containing protein</fullName>
    </recommendedName>
</protein>
<sequence length="84" mass="10136">MSWAEGSAADWPDWWDKTSYDYTAHLTRKDWAWEFLRRSPAFRHDLAHALERAEWRENRTSLDIIASRVDLTRWGVLFRRLSQA</sequence>
<reference evidence="2 3" key="1">
    <citation type="submission" date="2020-08" db="EMBL/GenBank/DDBJ databases">
        <title>Genomic Encyclopedia of Type Strains, Phase IV (KMG-IV): sequencing the most valuable type-strain genomes for metagenomic binning, comparative biology and taxonomic classification.</title>
        <authorList>
            <person name="Goeker M."/>
        </authorList>
    </citation>
    <scope>NUCLEOTIDE SEQUENCE [LARGE SCALE GENOMIC DNA]</scope>
    <source>
        <strain evidence="2 3">DSM 100039</strain>
    </source>
</reference>
<proteinExistence type="predicted"/>
<name>A0A841PFR3_9HYPH</name>
<evidence type="ECO:0000313" key="2">
    <source>
        <dbReference type="EMBL" id="MBB6414144.1"/>
    </source>
</evidence>
<evidence type="ECO:0000313" key="3">
    <source>
        <dbReference type="Proteomes" id="UP000556329"/>
    </source>
</evidence>
<keyword evidence="3" id="KW-1185">Reference proteome</keyword>
<evidence type="ECO:0000259" key="1">
    <source>
        <dbReference type="Pfam" id="PF20109"/>
    </source>
</evidence>